<evidence type="ECO:0000313" key="2">
    <source>
        <dbReference type="Proteomes" id="UP001649381"/>
    </source>
</evidence>
<gene>
    <name evidence="1" type="ORF">L2716_07570</name>
</gene>
<dbReference type="RefSeq" id="WP_236333294.1">
    <property type="nucleotide sequence ID" value="NZ_JAKIJS010000001.1"/>
</dbReference>
<comment type="caution">
    <text evidence="1">The sequence shown here is derived from an EMBL/GenBank/DDBJ whole genome shotgun (WGS) entry which is preliminary data.</text>
</comment>
<dbReference type="EMBL" id="JAKIJS010000001">
    <property type="protein sequence ID" value="MCF6137584.1"/>
    <property type="molecule type" value="Genomic_DNA"/>
</dbReference>
<protein>
    <recommendedName>
        <fullName evidence="3">ABC transporter periplasmic binding protein yphF</fullName>
    </recommendedName>
</protein>
<evidence type="ECO:0000313" key="1">
    <source>
        <dbReference type="EMBL" id="MCF6137584.1"/>
    </source>
</evidence>
<sequence>MKRIMMVITLSLSFALLTGCLYPEDKLTQNRVPYKQQLNAVQDAVNQYRVDNGVLPIQNRDQDTKKYIKYPIEFGKLVPRYLSEAPGNSFENGGVYQYVLVNVEKEPEVKLVDLEAVEQVKDYRMKLRLYRQKHKYPPYKDVLGNGRYTLKYKELGYKEQPVVKSRFSGNNLPLIVDGKNEVYIDYSMDLYQALQNKDHQYENGDDIRDILMEDSPFVPAYSVPYTVKDGEPVFLFEDTK</sequence>
<keyword evidence="2" id="KW-1185">Reference proteome</keyword>
<organism evidence="1 2">
    <name type="scientific">Pseudalkalibacillus berkeleyi</name>
    <dbReference type="NCBI Taxonomy" id="1069813"/>
    <lineage>
        <taxon>Bacteria</taxon>
        <taxon>Bacillati</taxon>
        <taxon>Bacillota</taxon>
        <taxon>Bacilli</taxon>
        <taxon>Bacillales</taxon>
        <taxon>Fictibacillaceae</taxon>
        <taxon>Pseudalkalibacillus</taxon>
    </lineage>
</organism>
<dbReference type="Proteomes" id="UP001649381">
    <property type="component" value="Unassembled WGS sequence"/>
</dbReference>
<evidence type="ECO:0008006" key="3">
    <source>
        <dbReference type="Google" id="ProtNLM"/>
    </source>
</evidence>
<accession>A0ABS9GXY5</accession>
<proteinExistence type="predicted"/>
<reference evidence="1 2" key="1">
    <citation type="submission" date="2022-01" db="EMBL/GenBank/DDBJ databases">
        <title>Alkalihalobacillus sp. EGI L200015, a novel bacterium isolated from a salt lake sediment.</title>
        <authorList>
            <person name="Gao L."/>
            <person name="Fang B.-Z."/>
            <person name="Li W.-J."/>
        </authorList>
    </citation>
    <scope>NUCLEOTIDE SEQUENCE [LARGE SCALE GENOMIC DNA]</scope>
    <source>
        <strain evidence="1 2">KCTC 12718</strain>
    </source>
</reference>
<dbReference type="PROSITE" id="PS51257">
    <property type="entry name" value="PROKAR_LIPOPROTEIN"/>
    <property type="match status" value="1"/>
</dbReference>
<name>A0ABS9GXY5_9BACL</name>